<name>A0A9N9JWG7_9GLOM</name>
<dbReference type="EMBL" id="CAJVPY010035188">
    <property type="protein sequence ID" value="CAG8800791.1"/>
    <property type="molecule type" value="Genomic_DNA"/>
</dbReference>
<feature type="non-terminal residue" evidence="1">
    <location>
        <position position="1"/>
    </location>
</feature>
<reference evidence="1" key="1">
    <citation type="submission" date="2021-06" db="EMBL/GenBank/DDBJ databases">
        <authorList>
            <person name="Kallberg Y."/>
            <person name="Tangrot J."/>
            <person name="Rosling A."/>
        </authorList>
    </citation>
    <scope>NUCLEOTIDE SEQUENCE</scope>
    <source>
        <strain evidence="1">MA453B</strain>
    </source>
</reference>
<keyword evidence="2" id="KW-1185">Reference proteome</keyword>
<evidence type="ECO:0000313" key="2">
    <source>
        <dbReference type="Proteomes" id="UP000789405"/>
    </source>
</evidence>
<gene>
    <name evidence="1" type="ORF">DERYTH_LOCUS23329</name>
</gene>
<dbReference type="Proteomes" id="UP000789405">
    <property type="component" value="Unassembled WGS sequence"/>
</dbReference>
<accession>A0A9N9JWG7</accession>
<dbReference type="AlphaFoldDB" id="A0A9N9JWG7"/>
<evidence type="ECO:0000313" key="1">
    <source>
        <dbReference type="EMBL" id="CAG8800791.1"/>
    </source>
</evidence>
<proteinExistence type="predicted"/>
<comment type="caution">
    <text evidence="1">The sequence shown here is derived from an EMBL/GenBank/DDBJ whole genome shotgun (WGS) entry which is preliminary data.</text>
</comment>
<sequence length="50" mass="5507">TSTKDPSFYASLRSSSITSNDLATINSNQEINYQDKNLSLNELVVEDIVA</sequence>
<protein>
    <submittedName>
        <fullName evidence="1">25199_t:CDS:1</fullName>
    </submittedName>
</protein>
<organism evidence="1 2">
    <name type="scientific">Dentiscutata erythropus</name>
    <dbReference type="NCBI Taxonomy" id="1348616"/>
    <lineage>
        <taxon>Eukaryota</taxon>
        <taxon>Fungi</taxon>
        <taxon>Fungi incertae sedis</taxon>
        <taxon>Mucoromycota</taxon>
        <taxon>Glomeromycotina</taxon>
        <taxon>Glomeromycetes</taxon>
        <taxon>Diversisporales</taxon>
        <taxon>Gigasporaceae</taxon>
        <taxon>Dentiscutata</taxon>
    </lineage>
</organism>
<feature type="non-terminal residue" evidence="1">
    <location>
        <position position="50"/>
    </location>
</feature>